<feature type="chain" id="PRO_5039556734" description="Interleukin-6" evidence="11">
    <location>
        <begin position="23"/>
        <end position="228"/>
    </location>
</feature>
<dbReference type="GO" id="GO:0005615">
    <property type="term" value="C:extracellular space"/>
    <property type="evidence" value="ECO:0007669"/>
    <property type="project" value="UniProtKB-KW"/>
</dbReference>
<comment type="function">
    <text evidence="9">Cytokine with a wide variety of biological functions in immunity, tissue regeneration, and metabolism. Binds to IL6R, then the complex associates to the signaling subunit IL6ST/gp130 to trigger the intracellular IL6-signaling pathway. The interaction with the membrane-bound IL6R and IL6ST stimulates 'classic signaling', whereas the binding of IL6 and soluble IL6R to IL6ST stimulates 'trans-signaling'. Alternatively, 'cluster signaling' occurs when membrane-bound IL6:IL6R complexes on transmitter cells activate IL6ST receptors on neighboring receiver cells.</text>
</comment>
<evidence type="ECO:0000256" key="4">
    <source>
        <dbReference type="ARBA" id="ARBA00022486"/>
    </source>
</evidence>
<dbReference type="InterPro" id="IPR009079">
    <property type="entry name" value="4_helix_cytokine-like_core"/>
</dbReference>
<accession>A0A9D3PGL2</accession>
<evidence type="ECO:0000256" key="1">
    <source>
        <dbReference type="ARBA" id="ARBA00004613"/>
    </source>
</evidence>
<dbReference type="GO" id="GO:0006955">
    <property type="term" value="P:immune response"/>
    <property type="evidence" value="ECO:0007669"/>
    <property type="project" value="InterPro"/>
</dbReference>
<feature type="signal peptide" evidence="11">
    <location>
        <begin position="1"/>
        <end position="22"/>
    </location>
</feature>
<evidence type="ECO:0000313" key="13">
    <source>
        <dbReference type="Proteomes" id="UP001046870"/>
    </source>
</evidence>
<evidence type="ECO:0000256" key="3">
    <source>
        <dbReference type="ARBA" id="ARBA00019464"/>
    </source>
</evidence>
<evidence type="ECO:0000313" key="12">
    <source>
        <dbReference type="EMBL" id="KAG7457451.1"/>
    </source>
</evidence>
<dbReference type="Proteomes" id="UP001046870">
    <property type="component" value="Chromosome 21"/>
</dbReference>
<sequence>MSSQRLLALLALLALMLLSVPGSPVRGAPCSSAVEEPSETSGDEIPEISVSPAAKWKPLTRMLRCDVINLRDQQFVEEFHEPKENMSNYKENTLPLPHVGARDCSSSNFSKESCLQRISHGLQVFAVYLQFVESEYSRSGKAADIKFRTKILFDHVIHRMKNPQLVQELDSDARELLLRALPAASAWDRKSTVHVLLREFASFLEDTYRAIRQMETQARRRPAPNRSA</sequence>
<dbReference type="Gene3D" id="1.20.1250.10">
    <property type="match status" value="1"/>
</dbReference>
<keyword evidence="11" id="KW-0732">Signal</keyword>
<dbReference type="Pfam" id="PF00489">
    <property type="entry name" value="IL6"/>
    <property type="match status" value="1"/>
</dbReference>
<dbReference type="AlphaFoldDB" id="A0A9D3PGL2"/>
<keyword evidence="6" id="KW-0964">Secreted</keyword>
<evidence type="ECO:0000256" key="2">
    <source>
        <dbReference type="ARBA" id="ARBA00007432"/>
    </source>
</evidence>
<comment type="caution">
    <text evidence="12">The sequence shown here is derived from an EMBL/GenBank/DDBJ whole genome shotgun (WGS) entry which is preliminary data.</text>
</comment>
<name>A0A9D3PGL2_MEGAT</name>
<protein>
    <recommendedName>
        <fullName evidence="3">Interleukin-6</fullName>
    </recommendedName>
</protein>
<dbReference type="InterPro" id="IPR030474">
    <property type="entry name" value="IL-6/GCSF/MGF"/>
</dbReference>
<comment type="similarity">
    <text evidence="2">Belongs to the IL-6 superfamily.</text>
</comment>
<evidence type="ECO:0000256" key="11">
    <source>
        <dbReference type="SAM" id="SignalP"/>
    </source>
</evidence>
<dbReference type="GO" id="GO:0006953">
    <property type="term" value="P:acute-phase response"/>
    <property type="evidence" value="ECO:0007669"/>
    <property type="project" value="UniProtKB-KW"/>
</dbReference>
<dbReference type="GO" id="GO:0005138">
    <property type="term" value="F:interleukin-6 receptor binding"/>
    <property type="evidence" value="ECO:0007669"/>
    <property type="project" value="InterPro"/>
</dbReference>
<dbReference type="GO" id="GO:0005125">
    <property type="term" value="F:cytokine activity"/>
    <property type="evidence" value="ECO:0007669"/>
    <property type="project" value="UniProtKB-KW"/>
</dbReference>
<dbReference type="OrthoDB" id="8943569at2759"/>
<keyword evidence="5" id="KW-0202">Cytokine</keyword>
<dbReference type="PANTHER" id="PTHR48494:SF1">
    <property type="entry name" value="INTERLEUKIN-6"/>
    <property type="match status" value="1"/>
</dbReference>
<proteinExistence type="inferred from homology"/>
<dbReference type="PANTHER" id="PTHR48494">
    <property type="entry name" value="INTERLEUKIN-6"/>
    <property type="match status" value="1"/>
</dbReference>
<feature type="compositionally biased region" description="Acidic residues" evidence="10">
    <location>
        <begin position="36"/>
        <end position="46"/>
    </location>
</feature>
<dbReference type="GO" id="GO:0008083">
    <property type="term" value="F:growth factor activity"/>
    <property type="evidence" value="ECO:0007669"/>
    <property type="project" value="UniProtKB-KW"/>
</dbReference>
<reference evidence="12" key="1">
    <citation type="submission" date="2021-01" db="EMBL/GenBank/DDBJ databases">
        <authorList>
            <person name="Zahm M."/>
            <person name="Roques C."/>
            <person name="Cabau C."/>
            <person name="Klopp C."/>
            <person name="Donnadieu C."/>
            <person name="Jouanno E."/>
            <person name="Lampietro C."/>
            <person name="Louis A."/>
            <person name="Herpin A."/>
            <person name="Echchiki A."/>
            <person name="Berthelot C."/>
            <person name="Parey E."/>
            <person name="Roest-Crollius H."/>
            <person name="Braasch I."/>
            <person name="Postlethwait J."/>
            <person name="Bobe J."/>
            <person name="Montfort J."/>
            <person name="Bouchez O."/>
            <person name="Begum T."/>
            <person name="Mejri S."/>
            <person name="Adams A."/>
            <person name="Chen W.-J."/>
            <person name="Guiguen Y."/>
        </authorList>
    </citation>
    <scope>NUCLEOTIDE SEQUENCE</scope>
    <source>
        <strain evidence="12">YG-15Mar2019-1</strain>
        <tissue evidence="12">Brain</tissue>
    </source>
</reference>
<dbReference type="PRINTS" id="PR00433">
    <property type="entry name" value="IL6GCSFMGF"/>
</dbReference>
<keyword evidence="8" id="KW-1015">Disulfide bond</keyword>
<evidence type="ECO:0000256" key="5">
    <source>
        <dbReference type="ARBA" id="ARBA00022514"/>
    </source>
</evidence>
<dbReference type="EMBL" id="JAFDVH010000021">
    <property type="protein sequence ID" value="KAG7457451.1"/>
    <property type="molecule type" value="Genomic_DNA"/>
</dbReference>
<evidence type="ECO:0000256" key="8">
    <source>
        <dbReference type="ARBA" id="ARBA00023157"/>
    </source>
</evidence>
<evidence type="ECO:0000256" key="7">
    <source>
        <dbReference type="ARBA" id="ARBA00023030"/>
    </source>
</evidence>
<dbReference type="InterPro" id="IPR030473">
    <property type="entry name" value="IL6/GCSF/MGF_CS"/>
</dbReference>
<dbReference type="InterPro" id="IPR003574">
    <property type="entry name" value="IL-6-like"/>
</dbReference>
<organism evidence="12 13">
    <name type="scientific">Megalops atlanticus</name>
    <name type="common">Tarpon</name>
    <name type="synonym">Clupea gigantea</name>
    <dbReference type="NCBI Taxonomy" id="7932"/>
    <lineage>
        <taxon>Eukaryota</taxon>
        <taxon>Metazoa</taxon>
        <taxon>Chordata</taxon>
        <taxon>Craniata</taxon>
        <taxon>Vertebrata</taxon>
        <taxon>Euteleostomi</taxon>
        <taxon>Actinopterygii</taxon>
        <taxon>Neopterygii</taxon>
        <taxon>Teleostei</taxon>
        <taxon>Elopiformes</taxon>
        <taxon>Megalopidae</taxon>
        <taxon>Megalops</taxon>
    </lineage>
</organism>
<comment type="subcellular location">
    <subcellularLocation>
        <location evidence="1">Secreted</location>
    </subcellularLocation>
</comment>
<evidence type="ECO:0000256" key="9">
    <source>
        <dbReference type="ARBA" id="ARBA00023441"/>
    </source>
</evidence>
<gene>
    <name evidence="12" type="ORF">MATL_G00227240</name>
</gene>
<keyword evidence="4" id="KW-0011">Acute phase</keyword>
<dbReference type="PROSITE" id="PS00254">
    <property type="entry name" value="INTERLEUKIN_6"/>
    <property type="match status" value="1"/>
</dbReference>
<keyword evidence="13" id="KW-1185">Reference proteome</keyword>
<evidence type="ECO:0000256" key="10">
    <source>
        <dbReference type="SAM" id="MobiDB-lite"/>
    </source>
</evidence>
<keyword evidence="7" id="KW-0339">Growth factor</keyword>
<dbReference type="SMART" id="SM00126">
    <property type="entry name" value="IL6"/>
    <property type="match status" value="1"/>
</dbReference>
<dbReference type="GO" id="GO:0030154">
    <property type="term" value="P:cell differentiation"/>
    <property type="evidence" value="ECO:0007669"/>
    <property type="project" value="InterPro"/>
</dbReference>
<feature type="region of interest" description="Disordered" evidence="10">
    <location>
        <begin position="28"/>
        <end position="47"/>
    </location>
</feature>
<dbReference type="SUPFAM" id="SSF47266">
    <property type="entry name" value="4-helical cytokines"/>
    <property type="match status" value="1"/>
</dbReference>
<evidence type="ECO:0000256" key="6">
    <source>
        <dbReference type="ARBA" id="ARBA00022525"/>
    </source>
</evidence>